<dbReference type="Pfam" id="PF12796">
    <property type="entry name" value="Ank_2"/>
    <property type="match status" value="1"/>
</dbReference>
<reference evidence="4" key="2">
    <citation type="submission" date="2023-06" db="EMBL/GenBank/DDBJ databases">
        <authorList>
            <consortium name="Lawrence Berkeley National Laboratory"/>
            <person name="Haridas S."/>
            <person name="Hensen N."/>
            <person name="Bonometti L."/>
            <person name="Westerberg I."/>
            <person name="Brannstrom I.O."/>
            <person name="Guillou S."/>
            <person name="Cros-Aarteil S."/>
            <person name="Calhoun S."/>
            <person name="Kuo A."/>
            <person name="Mondo S."/>
            <person name="Pangilinan J."/>
            <person name="Riley R."/>
            <person name="Labutti K."/>
            <person name="Andreopoulos B."/>
            <person name="Lipzen A."/>
            <person name="Chen C."/>
            <person name="Yanf M."/>
            <person name="Daum C."/>
            <person name="Ng V."/>
            <person name="Clum A."/>
            <person name="Steindorff A."/>
            <person name="Ohm R."/>
            <person name="Martin F."/>
            <person name="Silar P."/>
            <person name="Natvig D."/>
            <person name="Lalanne C."/>
            <person name="Gautier V."/>
            <person name="Ament-Velasquez S.L."/>
            <person name="Kruys A."/>
            <person name="Hutchinson M.I."/>
            <person name="Powell A.J."/>
            <person name="Barry K."/>
            <person name="Miller A.N."/>
            <person name="Grigoriev I.V."/>
            <person name="Debuchy R."/>
            <person name="Gladieux P."/>
            <person name="Thoren M.H."/>
            <person name="Johannesson H."/>
        </authorList>
    </citation>
    <scope>NUCLEOTIDE SEQUENCE</scope>
    <source>
        <strain evidence="4">SMH4131-1</strain>
    </source>
</reference>
<dbReference type="Gene3D" id="3.40.50.300">
    <property type="entry name" value="P-loop containing nucleotide triphosphate hydrolases"/>
    <property type="match status" value="1"/>
</dbReference>
<evidence type="ECO:0000313" key="5">
    <source>
        <dbReference type="Proteomes" id="UP001286456"/>
    </source>
</evidence>
<dbReference type="SUPFAM" id="SSF48403">
    <property type="entry name" value="Ankyrin repeat"/>
    <property type="match status" value="1"/>
</dbReference>
<proteinExistence type="predicted"/>
<keyword evidence="1" id="KW-0677">Repeat</keyword>
<dbReference type="EMBL" id="JAUEPO010000002">
    <property type="protein sequence ID" value="KAK3333495.1"/>
    <property type="molecule type" value="Genomic_DNA"/>
</dbReference>
<comment type="caution">
    <text evidence="4">The sequence shown here is derived from an EMBL/GenBank/DDBJ whole genome shotgun (WGS) entry which is preliminary data.</text>
</comment>
<dbReference type="Proteomes" id="UP001286456">
    <property type="component" value="Unassembled WGS sequence"/>
</dbReference>
<accession>A0AAE0IYP7</accession>
<gene>
    <name evidence="4" type="ORF">B0T19DRAFT_127592</name>
</gene>
<name>A0AAE0IYP7_9PEZI</name>
<keyword evidence="2" id="KW-0040">ANK repeat</keyword>
<dbReference type="Pfam" id="PF00023">
    <property type="entry name" value="Ank"/>
    <property type="match status" value="1"/>
</dbReference>
<sequence length="700" mass="77621">MDPSSSAPTRAEMIREVHDRLDVLPYKARKDINPKRIDGTCEWFTSHRRFNSWKENNGNSSGLLWVSGGAGSGKSTLAKHLVDNVLPSNGSRTTCYFFFKDGFPDQKRPADALCCILLQILEQRPALFSDELLKRLVDRGETIPPSVSQLWGILAGIASRADAVEIICLLDGLDECEEKGRSELARGLCSYYEPIVKPSDTKLKFLLMSRPQGPETVHRDFLPLRAHMPIIHLGGDTGGDIDTISSEIDISIRHRIQNLVANGNLHLGPDEHQFLQDELSQVAGRTHLWVYVVFSIIQDIVHTTDEDFRDEIRNLPKTMDAAYDRILHKSVDQAKTKRLLQIVIAAEKPLSLQKTAVALAVEGYGSHAQSHGHLQAQAARPEAQLLEMLRELCGVLLIVVDSKVYLFHQTAREFLVPVVDETLDAAAHLEWRSSVLPAEAHGILAEICVCYLLLDEFEENPLVEHENGGEEDEDGDDDSIPSYLQAHPILDYAASFWATHVRNSSTTTDIHNSKLIPSILTLCDPVSNRGKTWLRIYYLAGLGHYLPRKTLTTFMVAAFFGLAVAVNHLRTDNFTLTAEDGQSDETPLTYAVLEGHAAVVELLLDAGADIETVDNRHSGTPLSSAAACGHRAIVELLLDRGANMEAVDQSGRTPLSWAAHCEEHEIIKLLLKKGASFSWASERRRAGFEKILSLQSKAPE</sequence>
<dbReference type="SMART" id="SM00248">
    <property type="entry name" value="ANK"/>
    <property type="match status" value="3"/>
</dbReference>
<dbReference type="InterPro" id="IPR036770">
    <property type="entry name" value="Ankyrin_rpt-contain_sf"/>
</dbReference>
<dbReference type="PANTHER" id="PTHR10039">
    <property type="entry name" value="AMELOGENIN"/>
    <property type="match status" value="1"/>
</dbReference>
<feature type="repeat" description="ANK" evidence="2">
    <location>
        <begin position="583"/>
        <end position="615"/>
    </location>
</feature>
<feature type="repeat" description="ANK" evidence="2">
    <location>
        <begin position="617"/>
        <end position="649"/>
    </location>
</feature>
<dbReference type="Pfam" id="PF24883">
    <property type="entry name" value="NPHP3_N"/>
    <property type="match status" value="1"/>
</dbReference>
<reference evidence="4" key="1">
    <citation type="journal article" date="2023" name="Mol. Phylogenet. Evol.">
        <title>Genome-scale phylogeny and comparative genomics of the fungal order Sordariales.</title>
        <authorList>
            <person name="Hensen N."/>
            <person name="Bonometti L."/>
            <person name="Westerberg I."/>
            <person name="Brannstrom I.O."/>
            <person name="Guillou S."/>
            <person name="Cros-Aarteil S."/>
            <person name="Calhoun S."/>
            <person name="Haridas S."/>
            <person name="Kuo A."/>
            <person name="Mondo S."/>
            <person name="Pangilinan J."/>
            <person name="Riley R."/>
            <person name="LaButti K."/>
            <person name="Andreopoulos B."/>
            <person name="Lipzen A."/>
            <person name="Chen C."/>
            <person name="Yan M."/>
            <person name="Daum C."/>
            <person name="Ng V."/>
            <person name="Clum A."/>
            <person name="Steindorff A."/>
            <person name="Ohm R.A."/>
            <person name="Martin F."/>
            <person name="Silar P."/>
            <person name="Natvig D.O."/>
            <person name="Lalanne C."/>
            <person name="Gautier V."/>
            <person name="Ament-Velasquez S.L."/>
            <person name="Kruys A."/>
            <person name="Hutchinson M.I."/>
            <person name="Powell A.J."/>
            <person name="Barry K."/>
            <person name="Miller A.N."/>
            <person name="Grigoriev I.V."/>
            <person name="Debuchy R."/>
            <person name="Gladieux P."/>
            <person name="Hiltunen Thoren M."/>
            <person name="Johannesson H."/>
        </authorList>
    </citation>
    <scope>NUCLEOTIDE SEQUENCE</scope>
    <source>
        <strain evidence="4">SMH4131-1</strain>
    </source>
</reference>
<dbReference type="InterPro" id="IPR027417">
    <property type="entry name" value="P-loop_NTPase"/>
</dbReference>
<dbReference type="InterPro" id="IPR056884">
    <property type="entry name" value="NPHP3-like_N"/>
</dbReference>
<evidence type="ECO:0000313" key="4">
    <source>
        <dbReference type="EMBL" id="KAK3333495.1"/>
    </source>
</evidence>
<feature type="domain" description="Nephrocystin 3-like N-terminal" evidence="3">
    <location>
        <begin position="39"/>
        <end position="210"/>
    </location>
</feature>
<dbReference type="SUPFAM" id="SSF52540">
    <property type="entry name" value="P-loop containing nucleoside triphosphate hydrolases"/>
    <property type="match status" value="1"/>
</dbReference>
<dbReference type="AlphaFoldDB" id="A0AAE0IYP7"/>
<evidence type="ECO:0000256" key="2">
    <source>
        <dbReference type="PROSITE-ProRule" id="PRU00023"/>
    </source>
</evidence>
<keyword evidence="5" id="KW-1185">Reference proteome</keyword>
<feature type="repeat" description="ANK" evidence="2">
    <location>
        <begin position="650"/>
        <end position="682"/>
    </location>
</feature>
<organism evidence="4 5">
    <name type="scientific">Cercophora scortea</name>
    <dbReference type="NCBI Taxonomy" id="314031"/>
    <lineage>
        <taxon>Eukaryota</taxon>
        <taxon>Fungi</taxon>
        <taxon>Dikarya</taxon>
        <taxon>Ascomycota</taxon>
        <taxon>Pezizomycotina</taxon>
        <taxon>Sordariomycetes</taxon>
        <taxon>Sordariomycetidae</taxon>
        <taxon>Sordariales</taxon>
        <taxon>Lasiosphaeriaceae</taxon>
        <taxon>Cercophora</taxon>
    </lineage>
</organism>
<dbReference type="Gene3D" id="1.25.40.20">
    <property type="entry name" value="Ankyrin repeat-containing domain"/>
    <property type="match status" value="1"/>
</dbReference>
<dbReference type="InterPro" id="IPR002110">
    <property type="entry name" value="Ankyrin_rpt"/>
</dbReference>
<dbReference type="PROSITE" id="PS50088">
    <property type="entry name" value="ANK_REPEAT"/>
    <property type="match status" value="3"/>
</dbReference>
<evidence type="ECO:0000256" key="1">
    <source>
        <dbReference type="ARBA" id="ARBA00022737"/>
    </source>
</evidence>
<evidence type="ECO:0000259" key="3">
    <source>
        <dbReference type="Pfam" id="PF24883"/>
    </source>
</evidence>
<dbReference type="PROSITE" id="PS50297">
    <property type="entry name" value="ANK_REP_REGION"/>
    <property type="match status" value="3"/>
</dbReference>
<protein>
    <recommendedName>
        <fullName evidence="3">Nephrocystin 3-like N-terminal domain-containing protein</fullName>
    </recommendedName>
</protein>